<dbReference type="InterPro" id="IPR011330">
    <property type="entry name" value="Glyco_hydro/deAcase_b/a-brl"/>
</dbReference>
<dbReference type="Proteomes" id="UP000886743">
    <property type="component" value="Unassembled WGS sequence"/>
</dbReference>
<dbReference type="GO" id="GO:0005975">
    <property type="term" value="P:carbohydrate metabolic process"/>
    <property type="evidence" value="ECO:0007669"/>
    <property type="project" value="InterPro"/>
</dbReference>
<gene>
    <name evidence="3" type="ORF">IAC74_04145</name>
</gene>
<keyword evidence="1" id="KW-0732">Signal</keyword>
<dbReference type="SUPFAM" id="SSF49899">
    <property type="entry name" value="Concanavalin A-like lectins/glucanases"/>
    <property type="match status" value="1"/>
</dbReference>
<dbReference type="Pfam" id="PF01522">
    <property type="entry name" value="Polysacc_deac_1"/>
    <property type="match status" value="1"/>
</dbReference>
<dbReference type="InterPro" id="IPR002509">
    <property type="entry name" value="NODB_dom"/>
</dbReference>
<dbReference type="EMBL" id="DVOF01000122">
    <property type="protein sequence ID" value="HIV02742.1"/>
    <property type="molecule type" value="Genomic_DNA"/>
</dbReference>
<organism evidence="3 4">
    <name type="scientific">Candidatus Aphodoplasma excrementigallinarum</name>
    <dbReference type="NCBI Taxonomy" id="2840673"/>
    <lineage>
        <taxon>Bacteria</taxon>
        <taxon>Bacillati</taxon>
        <taxon>Bacillota</taxon>
        <taxon>Clostridia</taxon>
        <taxon>Eubacteriales</taxon>
        <taxon>Candidatus Aphodoplasma</taxon>
    </lineage>
</organism>
<comment type="caution">
    <text evidence="3">The sequence shown here is derived from an EMBL/GenBank/DDBJ whole genome shotgun (WGS) entry which is preliminary data.</text>
</comment>
<name>A0A9D1T065_9FIRM</name>
<reference evidence="3" key="1">
    <citation type="submission" date="2020-10" db="EMBL/GenBank/DDBJ databases">
        <authorList>
            <person name="Gilroy R."/>
        </authorList>
    </citation>
    <scope>NUCLEOTIDE SEQUENCE</scope>
    <source>
        <strain evidence="3">4920</strain>
    </source>
</reference>
<evidence type="ECO:0000313" key="4">
    <source>
        <dbReference type="Proteomes" id="UP000886743"/>
    </source>
</evidence>
<protein>
    <submittedName>
        <fullName evidence="3">Polysaccharide deacetylase family protein</fullName>
    </submittedName>
</protein>
<feature type="signal peptide" evidence="1">
    <location>
        <begin position="1"/>
        <end position="25"/>
    </location>
</feature>
<reference evidence="3" key="2">
    <citation type="journal article" date="2021" name="PeerJ">
        <title>Extensive microbial diversity within the chicken gut microbiome revealed by metagenomics and culture.</title>
        <authorList>
            <person name="Gilroy R."/>
            <person name="Ravi A."/>
            <person name="Getino M."/>
            <person name="Pursley I."/>
            <person name="Horton D.L."/>
            <person name="Alikhan N.F."/>
            <person name="Baker D."/>
            <person name="Gharbi K."/>
            <person name="Hall N."/>
            <person name="Watson M."/>
            <person name="Adriaenssens E.M."/>
            <person name="Foster-Nyarko E."/>
            <person name="Jarju S."/>
            <person name="Secka A."/>
            <person name="Antonio M."/>
            <person name="Oren A."/>
            <person name="Chaudhuri R.R."/>
            <person name="La Ragione R."/>
            <person name="Hildebrand F."/>
            <person name="Pallen M.J."/>
        </authorList>
    </citation>
    <scope>NUCLEOTIDE SEQUENCE</scope>
    <source>
        <strain evidence="3">4920</strain>
    </source>
</reference>
<proteinExistence type="predicted"/>
<evidence type="ECO:0000256" key="1">
    <source>
        <dbReference type="SAM" id="SignalP"/>
    </source>
</evidence>
<accession>A0A9D1T065</accession>
<dbReference type="SUPFAM" id="SSF88713">
    <property type="entry name" value="Glycoside hydrolase/deacetylase"/>
    <property type="match status" value="1"/>
</dbReference>
<feature type="chain" id="PRO_5038780288" evidence="1">
    <location>
        <begin position="26"/>
        <end position="1986"/>
    </location>
</feature>
<dbReference type="InterPro" id="IPR013320">
    <property type="entry name" value="ConA-like_dom_sf"/>
</dbReference>
<evidence type="ECO:0000313" key="3">
    <source>
        <dbReference type="EMBL" id="HIV02742.1"/>
    </source>
</evidence>
<feature type="domain" description="NodB homology" evidence="2">
    <location>
        <begin position="1157"/>
        <end position="1273"/>
    </location>
</feature>
<evidence type="ECO:0000259" key="2">
    <source>
        <dbReference type="Pfam" id="PF01522"/>
    </source>
</evidence>
<dbReference type="Gene3D" id="3.20.20.370">
    <property type="entry name" value="Glycoside hydrolase/deacetylase"/>
    <property type="match status" value="1"/>
</dbReference>
<sequence>MMLKRTLSVVLALAMLFSICPAALAQQVETEGSSWLQTFSGLAENTAPEGMRLSGVPALYEGAETLPEEQKNIAVTQGVNGVFGKEPDDTAFMARTKYDGDTLPTIAPDTSAYAGVTLKNDAGDDDKTAIMAGITALAEDDVLHISFEYAINNYASARQVKLRTRPKDKVVSDTAAVFMTFEKDTGALKVFNQDASGFVMPLNQWVRFDCVFKEPKRAGGSYADVYANGVKIVEDAVFDARSGKPMDVVDPLTGLGTVVFTAPMGLVDGVYPETETYIDNFSIEFGKELPQIAGVTLSHSDAQINANIDNTAKTLILPNSVTADGFLDGLSVQGGSAALVTLSGAVQTGSNPIESGYVRVDTGDGRYLYYSLSVYEQSNYLEENFNGKTIASKEELAAQTALTLSGSDGAAVQTGAAMGGRNGSDSSLAVTSGAEGEETVLAWTADGAIPEDTIVLEQSVLVKSGASLELRAGFDAAQPAQASIALFDTEGKLLVNGQDTGRQWQPDRFYRVVAVIDRAARTWSVYINGEACAEDAAIGVEGITGLAGLEAVLSGGGAAFDDFKVHTGEYVPGADDISVTARTDDCIVSEGEKIIYIQPGTDRDALLGLLTLDNCALDTVYADTSLTQATADSALADGNVLLFANPIGTVFEGYTVSVLDDVLGIESMTKYTFDNAAKTVIAPVGMPVSEFYKLITLYSGHSGQVVDAAGSPVDADSKIMLGSDWKYRITYKTFTADYEMVTAYVNETFDDLAGEKIYESGTDYNGMRLDISKVGGSAENVYVEGVTDDGENVAKFYSNATNPDGQAKITLRCDNIAPEKTKAPFILTWDMKMDDLNGLNSIVLRYTHKNGEPDKYHNLLDVQGGTIELAGSAVATYETGEWVRFAIAISPGGGMSRAYVNGKLVYDRGLSVFQKLADHIDDIIFTHGVTNGERTTLMDNIAFYPAYDINSYDVSQMDSSASTEYDIIGEDNEITGYGPATVEEFLGLFTFPAGAAYGVVDASDAPAAGESTVEPGMTLTVTSADGQYTTKYPIGERMRIKTALNIAGREMGYLIEGDATATAEAYSALPQEMELSLAYTNTADPSKNKTVTDRKTVSGAAAFETGVAAQVLNQEGETLTMRLTDPETGGDLTEPVVLTYTGQLDLGSEIMAAKNGATSIVTLTMDDGVQGYVEKFNNLYQTYGLRGTAMVWSNRLAENTAFYSKIFEQGYIDLGSHSKSHTTLTSSVTDEVREAEVNTSQSEMKAMFPGQEVITYAPADNKLDDRSLEIAKETYWAIRQGKRGFNSLNPPEDGIGGWYDLKIQGVYNPVDMDGQECALDDLLDIAAEEPVWMIEMFHGLDGGFGAVSTAVATQHFKKMSEMQNEGKIWVASFPEATKYIRERQNTVISDVATEDTRTVTLTMTDLPEDIFNAPLTVRSEIPADWASDYVKVTQGGSVQAPDIVFEDGRYYIYYDATPNKGGLTIERVTEKPMITITGLKVLSEGEMEQEADSVTPVLFTAQTTPAGSVDDTGIGWYVNGERQTAYDGKLEFSFTPRDVGTYVIYAMDSKTGIKSLESLVTVKEPGLQFEDDFNGYGEATAVPSDNWYSNATVGLEAASSDSADKAAVFGLSYNEAKYPALHKTANAQTGTALVYRAKVKLENDGSNKQKFYLEIRNSKEGNVQANRKTVFQINHETITSASGAEIGKIPLGEWLAFSVCIVPGNEVKGEEPGADTTLSKIRISLSSPALTDMQGGNQGADIFFEEEVSLANIAITEHGTCNMLFNNDFSKANEAAKTYLDDVMIYNPQSLRMSAPANPVDPGEPVTIKVNKDLYGFDMSKVTITKDGGTPAAVKAASYSLFNPGEIVLEFDYGALEKGSTYTVTLSALTDAAGAPASGSVTFTTSDKDAPVNSSILDGVTCYFDGETVTLEAEAERNITAYVAVYETADGAQRLKDVTEYRVTCAAGEEAQFAITEPETTPGEEAVLLIWESGTLNPVIKAVTLE</sequence>
<dbReference type="GO" id="GO:0016810">
    <property type="term" value="F:hydrolase activity, acting on carbon-nitrogen (but not peptide) bonds"/>
    <property type="evidence" value="ECO:0007669"/>
    <property type="project" value="InterPro"/>
</dbReference>